<comment type="subcellular location">
    <subcellularLocation>
        <location evidence="1">Membrane</location>
        <topology evidence="1">Multi-pass membrane protein</topology>
    </subcellularLocation>
</comment>
<name>A0A9F2NVT9_PYTBI</name>
<feature type="signal peptide" evidence="9">
    <location>
        <begin position="1"/>
        <end position="20"/>
    </location>
</feature>
<feature type="compositionally biased region" description="Polar residues" evidence="7">
    <location>
        <begin position="431"/>
        <end position="441"/>
    </location>
</feature>
<evidence type="ECO:0000256" key="6">
    <source>
        <dbReference type="ARBA" id="ARBA00023136"/>
    </source>
</evidence>
<feature type="compositionally biased region" description="Pro residues" evidence="7">
    <location>
        <begin position="495"/>
        <end position="514"/>
    </location>
</feature>
<evidence type="ECO:0000256" key="7">
    <source>
        <dbReference type="SAM" id="MobiDB-lite"/>
    </source>
</evidence>
<evidence type="ECO:0000256" key="3">
    <source>
        <dbReference type="ARBA" id="ARBA00022692"/>
    </source>
</evidence>
<sequence length="1098" mass="118864">MAAVGLFLVWSVLLPALLLALYLPTPENSTWHLSLNSAPELSLLEVSSKMSLRRALPAIPHSDSSAHEFSSGDGELKNENRRGASPTGHPGAAISMMQFELPEKGAPASSSGGLLAPHLTEESLVLPTEGFSRVQGEVEDTGSITLEQSPEQGKKEFSLPSSGMSNINMSTLVVASLPTSPRLQASELLVSQEEILPSIHQAGFKHGLPATTLSPRPTVSTIPLATFPVTRSHVRWEAAEGTKPKDNTLRGWPGNKVPEQELLGQNPTTAKYLASYRSRQVYSGLPGQEELSTSPLRHVTQGDTQNLPGQDRDILSMTSTSQEGIVTPLIGKGQNFAHAPASSHPPISDDHFPVSFTPTLSEEPNPHLRSTHWNLIPDTTQQPRLWDMDGMGKTIFHSSSATPGIGEMHDIAEPQRVRGAVNPKVSLPYFGSSTPGQSPSKVQDDPGTKHSGAAWKHPSGQSSTGVSTTSARVLATPRRGLIQVTTQRVMQHPQLPKPDPSRPARPPASSPPCPGLGNTCHQLLPNQTLLRWGELEHTLSFAWGLHVYGSGVLFLLLSLLSLACLGGSLSVHGWHLPHVLAASALLLAFGVLRTTFFLADPYGSRGQLPARAVRLLYTVPFPLLLSTFMVLLLRLLHQARLQVLPPRWQSLPLWAALSSLHSIILLGADLLSPPVHLAVPVGLHTLSCTAGLCLLPATVFVYWLLRHSRGMEGTLEPGLWREAWVLLASSGLALPCCGLQFYGVLWLSGSLGQPDVFTWGWWFVQFWFRIGELALSFILALLAWQALCQHRGATEHSCWAKLLSYFCAYRKAEVPEYPNNCYDWPGGVLEKVPSHNLNNNLIRNSPGGGGGGSLLWALKDSNELRAGAGQGSSPPPRRAGYGPKCPNVAAAAMGRSYTSICFERESVLSLAELEFRPPSPINLSRSIDEALFREHLVRESIFLRSSLRFPARQDSCASLRGDCSTLSHAAQPLLAQPRRSSDPDCLYSLARTSSAGEPLGHGLASEPATDTSLDSFSRTSFSRASLKISWNPWRHGLSSPESLPSEELPSQQLRVLAEDLPPAPSSSAPNSEREARKSFLALSKQVDSRSLSSDTIEL</sequence>
<feature type="transmembrane region" description="Helical" evidence="8">
    <location>
        <begin position="579"/>
        <end position="599"/>
    </location>
</feature>
<keyword evidence="11" id="KW-1185">Reference proteome</keyword>
<dbReference type="RefSeq" id="XP_025020632.1">
    <property type="nucleotide sequence ID" value="XM_025164864.1"/>
</dbReference>
<dbReference type="RefSeq" id="XP_025020633.1">
    <property type="nucleotide sequence ID" value="XM_025164865.1"/>
</dbReference>
<evidence type="ECO:0000256" key="1">
    <source>
        <dbReference type="ARBA" id="ARBA00004141"/>
    </source>
</evidence>
<feature type="transmembrane region" description="Helical" evidence="8">
    <location>
        <begin position="759"/>
        <end position="784"/>
    </location>
</feature>
<feature type="domain" description="Proline-rich transmembrane protein 3/4" evidence="10">
    <location>
        <begin position="523"/>
        <end position="807"/>
    </location>
</feature>
<dbReference type="InterPro" id="IPR043242">
    <property type="entry name" value="PRRT3"/>
</dbReference>
<feature type="region of interest" description="Disordered" evidence="7">
    <location>
        <begin position="61"/>
        <end position="92"/>
    </location>
</feature>
<evidence type="ECO:0000256" key="8">
    <source>
        <dbReference type="SAM" id="Phobius"/>
    </source>
</evidence>
<evidence type="ECO:0000256" key="5">
    <source>
        <dbReference type="ARBA" id="ARBA00022989"/>
    </source>
</evidence>
<feature type="transmembrane region" description="Helical" evidence="8">
    <location>
        <begin position="648"/>
        <end position="671"/>
    </location>
</feature>
<reference evidence="12 13" key="1">
    <citation type="submission" date="2025-04" db="UniProtKB">
        <authorList>
            <consortium name="RefSeq"/>
        </authorList>
    </citation>
    <scope>IDENTIFICATION</scope>
    <source>
        <tissue evidence="12 13">Liver</tissue>
    </source>
</reference>
<gene>
    <name evidence="12 13 14" type="primary">PRRT3</name>
</gene>
<keyword evidence="2" id="KW-0597">Phosphoprotein</keyword>
<dbReference type="PANTHER" id="PTHR47400:SF1">
    <property type="entry name" value="PROLINE-RICH TRANSMEMBRANE PROTEIN 3"/>
    <property type="match status" value="1"/>
</dbReference>
<proteinExistence type="predicted"/>
<evidence type="ECO:0000259" key="10">
    <source>
        <dbReference type="Pfam" id="PF25987"/>
    </source>
</evidence>
<keyword evidence="3 8" id="KW-0812">Transmembrane</keyword>
<evidence type="ECO:0000313" key="11">
    <source>
        <dbReference type="Proteomes" id="UP000695026"/>
    </source>
</evidence>
<feature type="transmembrane region" description="Helical" evidence="8">
    <location>
        <begin position="545"/>
        <end position="567"/>
    </location>
</feature>
<evidence type="ECO:0000313" key="13">
    <source>
        <dbReference type="RefSeq" id="XP_025020632.1"/>
    </source>
</evidence>
<dbReference type="PANTHER" id="PTHR47400">
    <property type="entry name" value="PROLINE-RICH TRANSMEMBRANE PROTEIN 3"/>
    <property type="match status" value="1"/>
</dbReference>
<organism evidence="11 12">
    <name type="scientific">Python bivittatus</name>
    <name type="common">Burmese python</name>
    <name type="synonym">Python molurus bivittatus</name>
    <dbReference type="NCBI Taxonomy" id="176946"/>
    <lineage>
        <taxon>Eukaryota</taxon>
        <taxon>Metazoa</taxon>
        <taxon>Chordata</taxon>
        <taxon>Craniata</taxon>
        <taxon>Vertebrata</taxon>
        <taxon>Euteleostomi</taxon>
        <taxon>Lepidosauria</taxon>
        <taxon>Squamata</taxon>
        <taxon>Bifurcata</taxon>
        <taxon>Unidentata</taxon>
        <taxon>Episquamata</taxon>
        <taxon>Toxicofera</taxon>
        <taxon>Serpentes</taxon>
        <taxon>Henophidia</taxon>
        <taxon>Pythonidae</taxon>
        <taxon>Python</taxon>
    </lineage>
</organism>
<feature type="region of interest" description="Disordered" evidence="7">
    <location>
        <begin position="1039"/>
        <end position="1079"/>
    </location>
</feature>
<feature type="compositionally biased region" description="Low complexity" evidence="7">
    <location>
        <begin position="1039"/>
        <end position="1050"/>
    </location>
</feature>
<dbReference type="Proteomes" id="UP000695026">
    <property type="component" value="Unplaced"/>
</dbReference>
<keyword evidence="4 9" id="KW-0732">Signal</keyword>
<accession>A0A9F2NVT9</accession>
<keyword evidence="6 8" id="KW-0472">Membrane</keyword>
<evidence type="ECO:0000256" key="4">
    <source>
        <dbReference type="ARBA" id="ARBA00022729"/>
    </source>
</evidence>
<evidence type="ECO:0000313" key="14">
    <source>
        <dbReference type="RefSeq" id="XP_025020633.1"/>
    </source>
</evidence>
<evidence type="ECO:0000313" key="12">
    <source>
        <dbReference type="RefSeq" id="XP_007425437.2"/>
    </source>
</evidence>
<dbReference type="KEGG" id="pbi:103053125"/>
<protein>
    <submittedName>
        <fullName evidence="12 13">Proline-rich transmembrane protein 3</fullName>
    </submittedName>
</protein>
<feature type="region of interest" description="Disordered" evidence="7">
    <location>
        <begin position="484"/>
        <end position="517"/>
    </location>
</feature>
<feature type="compositionally biased region" description="Low complexity" evidence="7">
    <location>
        <begin position="459"/>
        <end position="470"/>
    </location>
</feature>
<dbReference type="InterPro" id="IPR059081">
    <property type="entry name" value="PRRT3-4"/>
</dbReference>
<dbReference type="CTD" id="285368"/>
<keyword evidence="5 8" id="KW-1133">Transmembrane helix</keyword>
<dbReference type="RefSeq" id="XP_007425437.2">
    <property type="nucleotide sequence ID" value="XM_007425375.3"/>
</dbReference>
<feature type="transmembrane region" description="Helical" evidence="8">
    <location>
        <begin position="725"/>
        <end position="747"/>
    </location>
</feature>
<evidence type="ECO:0000256" key="2">
    <source>
        <dbReference type="ARBA" id="ARBA00022553"/>
    </source>
</evidence>
<feature type="region of interest" description="Disordered" evidence="7">
    <location>
        <begin position="424"/>
        <end position="472"/>
    </location>
</feature>
<dbReference type="GeneID" id="103053125"/>
<dbReference type="Pfam" id="PF25987">
    <property type="entry name" value="PRRT3"/>
    <property type="match status" value="1"/>
</dbReference>
<feature type="transmembrane region" description="Helical" evidence="8">
    <location>
        <begin position="619"/>
        <end position="636"/>
    </location>
</feature>
<feature type="transmembrane region" description="Helical" evidence="8">
    <location>
        <begin position="683"/>
        <end position="705"/>
    </location>
</feature>
<dbReference type="AlphaFoldDB" id="A0A9F2NVT9"/>
<evidence type="ECO:0000256" key="9">
    <source>
        <dbReference type="SAM" id="SignalP"/>
    </source>
</evidence>
<dbReference type="OMA" id="NSTWHLP"/>
<dbReference type="OrthoDB" id="10066605at2759"/>
<feature type="chain" id="PRO_5044698210" evidence="9">
    <location>
        <begin position="21"/>
        <end position="1098"/>
    </location>
</feature>